<dbReference type="InterPro" id="IPR011990">
    <property type="entry name" value="TPR-like_helical_dom_sf"/>
</dbReference>
<dbReference type="EMBL" id="SLXM01000007">
    <property type="protein sequence ID" value="TCP23955.1"/>
    <property type="molecule type" value="Genomic_DNA"/>
</dbReference>
<protein>
    <recommendedName>
        <fullName evidence="4">Tetratricopeptide repeat protein</fullName>
    </recommendedName>
</protein>
<feature type="transmembrane region" description="Helical" evidence="1">
    <location>
        <begin position="15"/>
        <end position="33"/>
    </location>
</feature>
<evidence type="ECO:0000313" key="2">
    <source>
        <dbReference type="EMBL" id="TCP23955.1"/>
    </source>
</evidence>
<proteinExistence type="predicted"/>
<dbReference type="SUPFAM" id="SSF48452">
    <property type="entry name" value="TPR-like"/>
    <property type="match status" value="1"/>
</dbReference>
<evidence type="ECO:0000256" key="1">
    <source>
        <dbReference type="SAM" id="Phobius"/>
    </source>
</evidence>
<feature type="transmembrane region" description="Helical" evidence="1">
    <location>
        <begin position="45"/>
        <end position="66"/>
    </location>
</feature>
<dbReference type="RefSeq" id="WP_132795228.1">
    <property type="nucleotide sequence ID" value="NZ_SLXM01000007.1"/>
</dbReference>
<sequence>MTAEENIDEKKGQKVLKFLAAYLVAAWTFLQFIDWALVRYNISPYWVDMLLWIFIGILPSLSIYLYNKDRINKKILKLREKIIFPLNGLIIALVLFFGFGNSDLGSTTKEISYKNDLGELLTETITKEEFRIGAPVFNFQQKNKDSINSWLGNTINKLLELDLKQDKNISTEACYAENTIDKIKSSAVFNKYYVDGFYEVNNGVYAITPIVHNSKNGKEISKKTFTGSDFFELIDEISIYIKDNLGIVEEMRDRYIDLSIREMTTESMEALKAWSNKDYDEAVKIDSAFTLAYFYNAIRRNRFSHGELEEKYLIDKAYDLKNNLPIQSQFEILMYKHIIYNRWADAEKLLKYQLEIEPNNEDYNRLLEMVFSETQNIEGYYKHALKRFNKAQNEDNARRYYMSLILNGNYDEAINLIKAYELLSPNTEEVQRIKAYSYLAAGKLDEAKKIYSKIKLTWPEESIYQNIIDAYIQKKEKETVTFDFTSYAGIYRSIASEQQINYFEKNKAYFVHYKNQLLNKGIPSDNNILLSFDAGWVSGTKHVFEKDSLSTASRVEVDQFNRNKLSKFYYYRETDEIRAAYNLFKSHEFENLDKTFEKLIAKHPDHWFLKDALSHVLYRKKQSNQALIDQYKKITGTYGNRKFWVKDNRLFYKRDNLPKVEIFPISENRFISLSNYSTHYGFEQTENNVMASFSWSLDMENKEWIKAENNTNYLLKN</sequence>
<dbReference type="Proteomes" id="UP000294564">
    <property type="component" value="Unassembled WGS sequence"/>
</dbReference>
<keyword evidence="3" id="KW-1185">Reference proteome</keyword>
<evidence type="ECO:0000313" key="3">
    <source>
        <dbReference type="Proteomes" id="UP000294564"/>
    </source>
</evidence>
<name>A0A4R2NRI7_9FLAO</name>
<reference evidence="2 3" key="1">
    <citation type="submission" date="2019-03" db="EMBL/GenBank/DDBJ databases">
        <title>Genomic Encyclopedia of Type Strains, Phase IV (KMG-IV): sequencing the most valuable type-strain genomes for metagenomic binning, comparative biology and taxonomic classification.</title>
        <authorList>
            <person name="Goeker M."/>
        </authorList>
    </citation>
    <scope>NUCLEOTIDE SEQUENCE [LARGE SCALE GENOMIC DNA]</scope>
    <source>
        <strain evidence="2 3">DSM 14836</strain>
    </source>
</reference>
<feature type="transmembrane region" description="Helical" evidence="1">
    <location>
        <begin position="82"/>
        <end position="100"/>
    </location>
</feature>
<accession>A0A4R2NRI7</accession>
<keyword evidence="1" id="KW-0472">Membrane</keyword>
<dbReference type="OrthoDB" id="1413465at2"/>
<comment type="caution">
    <text evidence="2">The sequence shown here is derived from an EMBL/GenBank/DDBJ whole genome shotgun (WGS) entry which is preliminary data.</text>
</comment>
<organism evidence="2 3">
    <name type="scientific">Tenacibaculum skagerrakense</name>
    <dbReference type="NCBI Taxonomy" id="186571"/>
    <lineage>
        <taxon>Bacteria</taxon>
        <taxon>Pseudomonadati</taxon>
        <taxon>Bacteroidota</taxon>
        <taxon>Flavobacteriia</taxon>
        <taxon>Flavobacteriales</taxon>
        <taxon>Flavobacteriaceae</taxon>
        <taxon>Tenacibaculum</taxon>
    </lineage>
</organism>
<keyword evidence="1" id="KW-1133">Transmembrane helix</keyword>
<evidence type="ECO:0008006" key="4">
    <source>
        <dbReference type="Google" id="ProtNLM"/>
    </source>
</evidence>
<gene>
    <name evidence="2" type="ORF">EV195_107121</name>
</gene>
<dbReference type="Gene3D" id="1.25.40.10">
    <property type="entry name" value="Tetratricopeptide repeat domain"/>
    <property type="match status" value="1"/>
</dbReference>
<keyword evidence="1" id="KW-0812">Transmembrane</keyword>
<dbReference type="AlphaFoldDB" id="A0A4R2NRI7"/>